<feature type="domain" description="Thioredoxin" evidence="3">
    <location>
        <begin position="17"/>
        <end position="174"/>
    </location>
</feature>
<name>A0A239AM09_9BACT</name>
<evidence type="ECO:0000256" key="1">
    <source>
        <dbReference type="SAM" id="MobiDB-lite"/>
    </source>
</evidence>
<gene>
    <name evidence="4" type="ORF">SAMN06295967_101268</name>
</gene>
<reference evidence="5" key="1">
    <citation type="submission" date="2017-06" db="EMBL/GenBank/DDBJ databases">
        <authorList>
            <person name="Varghese N."/>
            <person name="Submissions S."/>
        </authorList>
    </citation>
    <scope>NUCLEOTIDE SEQUENCE [LARGE SCALE GENOMIC DNA]</scope>
    <source>
        <strain evidence="5">5C</strain>
    </source>
</reference>
<evidence type="ECO:0000259" key="3">
    <source>
        <dbReference type="PROSITE" id="PS51352"/>
    </source>
</evidence>
<feature type="region of interest" description="Disordered" evidence="1">
    <location>
        <begin position="173"/>
        <end position="193"/>
    </location>
</feature>
<dbReference type="RefSeq" id="WP_089237158.1">
    <property type="nucleotide sequence ID" value="NZ_FZOK01000001.1"/>
</dbReference>
<dbReference type="Proteomes" id="UP000198480">
    <property type="component" value="Unassembled WGS sequence"/>
</dbReference>
<dbReference type="OrthoDB" id="9809746at2"/>
<dbReference type="PANTHER" id="PTHR43640:SF1">
    <property type="entry name" value="THIOREDOXIN-DEPENDENT PEROXIREDOXIN"/>
    <property type="match status" value="1"/>
</dbReference>
<protein>
    <submittedName>
        <fullName evidence="4">AhpC/TSA family protein</fullName>
    </submittedName>
</protein>
<evidence type="ECO:0000256" key="2">
    <source>
        <dbReference type="SAM" id="SignalP"/>
    </source>
</evidence>
<dbReference type="AlphaFoldDB" id="A0A239AM09"/>
<dbReference type="InterPro" id="IPR036249">
    <property type="entry name" value="Thioredoxin-like_sf"/>
</dbReference>
<feature type="chain" id="PRO_5012647269" evidence="2">
    <location>
        <begin position="21"/>
        <end position="193"/>
    </location>
</feature>
<dbReference type="InterPro" id="IPR013766">
    <property type="entry name" value="Thioredoxin_domain"/>
</dbReference>
<dbReference type="PANTHER" id="PTHR43640">
    <property type="entry name" value="OS07G0260300 PROTEIN"/>
    <property type="match status" value="1"/>
</dbReference>
<accession>A0A239AM09</accession>
<sequence length="193" mass="21683">MKRLSILLLIGLLSTSTVFAQRVDNFILEDILTGQNFELDTHQDAKAVVIIFTTLSCPFSKLYENRIIELYENFKADGFVFALANPHFGNDPDENKKAVEERFKGRVEELRILNDGNQNLTRQLQATKLPEVVVITPSPTGFAIAYRGAIDNNPQVPESANMRYLVSAIQSIQNKRNPSPSTSRPVGCNIRMK</sequence>
<proteinExistence type="predicted"/>
<dbReference type="PROSITE" id="PS51352">
    <property type="entry name" value="THIOREDOXIN_2"/>
    <property type="match status" value="1"/>
</dbReference>
<organism evidence="4 5">
    <name type="scientific">Belliella buryatensis</name>
    <dbReference type="NCBI Taxonomy" id="1500549"/>
    <lineage>
        <taxon>Bacteria</taxon>
        <taxon>Pseudomonadati</taxon>
        <taxon>Bacteroidota</taxon>
        <taxon>Cytophagia</taxon>
        <taxon>Cytophagales</taxon>
        <taxon>Cyclobacteriaceae</taxon>
        <taxon>Belliella</taxon>
    </lineage>
</organism>
<dbReference type="EMBL" id="FZOK01000001">
    <property type="protein sequence ID" value="SNR96716.1"/>
    <property type="molecule type" value="Genomic_DNA"/>
</dbReference>
<dbReference type="InterPro" id="IPR047262">
    <property type="entry name" value="PRX-like1"/>
</dbReference>
<evidence type="ECO:0000313" key="5">
    <source>
        <dbReference type="Proteomes" id="UP000198480"/>
    </source>
</evidence>
<keyword evidence="2" id="KW-0732">Signal</keyword>
<dbReference type="SUPFAM" id="SSF52833">
    <property type="entry name" value="Thioredoxin-like"/>
    <property type="match status" value="1"/>
</dbReference>
<dbReference type="Gene3D" id="3.40.30.10">
    <property type="entry name" value="Glutaredoxin"/>
    <property type="match status" value="1"/>
</dbReference>
<evidence type="ECO:0000313" key="4">
    <source>
        <dbReference type="EMBL" id="SNR96716.1"/>
    </source>
</evidence>
<keyword evidence="5" id="KW-1185">Reference proteome</keyword>
<feature type="signal peptide" evidence="2">
    <location>
        <begin position="1"/>
        <end position="20"/>
    </location>
</feature>
<feature type="compositionally biased region" description="Polar residues" evidence="1">
    <location>
        <begin position="173"/>
        <end position="184"/>
    </location>
</feature>